<comment type="caution">
    <text evidence="2">The sequence shown here is derived from an EMBL/GenBank/DDBJ whole genome shotgun (WGS) entry which is preliminary data.</text>
</comment>
<proteinExistence type="predicted"/>
<feature type="transmembrane region" description="Helical" evidence="1">
    <location>
        <begin position="95"/>
        <end position="115"/>
    </location>
</feature>
<feature type="transmembrane region" description="Helical" evidence="1">
    <location>
        <begin position="70"/>
        <end position="88"/>
    </location>
</feature>
<keyword evidence="1" id="KW-1133">Transmembrane helix</keyword>
<keyword evidence="1" id="KW-0472">Membrane</keyword>
<evidence type="ECO:0000313" key="3">
    <source>
        <dbReference type="Proteomes" id="UP001254848"/>
    </source>
</evidence>
<feature type="transmembrane region" description="Helical" evidence="1">
    <location>
        <begin position="127"/>
        <end position="146"/>
    </location>
</feature>
<evidence type="ECO:0000313" key="2">
    <source>
        <dbReference type="EMBL" id="MDT8901985.1"/>
    </source>
</evidence>
<dbReference type="EMBL" id="JAUOZS010000001">
    <property type="protein sequence ID" value="MDT8901985.1"/>
    <property type="molecule type" value="Genomic_DNA"/>
</dbReference>
<dbReference type="Proteomes" id="UP001254848">
    <property type="component" value="Unassembled WGS sequence"/>
</dbReference>
<organism evidence="2 3">
    <name type="scientific">Anaeroselena agilis</name>
    <dbReference type="NCBI Taxonomy" id="3063788"/>
    <lineage>
        <taxon>Bacteria</taxon>
        <taxon>Bacillati</taxon>
        <taxon>Bacillota</taxon>
        <taxon>Negativicutes</taxon>
        <taxon>Acetonemataceae</taxon>
        <taxon>Anaeroselena</taxon>
    </lineage>
</organism>
<gene>
    <name evidence="2" type="ORF">Q4T40_12085</name>
</gene>
<protein>
    <submittedName>
        <fullName evidence="2">CBO0543 family protein</fullName>
    </submittedName>
</protein>
<dbReference type="InterPro" id="IPR048147">
    <property type="entry name" value="CBO0543-like"/>
</dbReference>
<reference evidence="2 3" key="1">
    <citation type="submission" date="2023-07" db="EMBL/GenBank/DDBJ databases">
        <title>The novel representative of Negativicutes class, Anaeroselena agilis gen. nov. sp. nov.</title>
        <authorList>
            <person name="Prokofeva M.I."/>
            <person name="Elcheninov A.G."/>
            <person name="Klyukina A."/>
            <person name="Kublanov I.V."/>
            <person name="Frolov E.N."/>
            <person name="Podosokorskaya O.A."/>
        </authorList>
    </citation>
    <scope>NUCLEOTIDE SEQUENCE [LARGE SCALE GENOMIC DNA]</scope>
    <source>
        <strain evidence="2 3">4137-cl</strain>
    </source>
</reference>
<feature type="transmembrane region" description="Helical" evidence="1">
    <location>
        <begin position="30"/>
        <end position="50"/>
    </location>
</feature>
<feature type="transmembrane region" description="Helical" evidence="1">
    <location>
        <begin position="6"/>
        <end position="23"/>
    </location>
</feature>
<keyword evidence="3" id="KW-1185">Reference proteome</keyword>
<keyword evidence="1" id="KW-0812">Transmembrane</keyword>
<name>A0ABU3NYY1_9FIRM</name>
<evidence type="ECO:0000256" key="1">
    <source>
        <dbReference type="SAM" id="Phobius"/>
    </source>
</evidence>
<accession>A0ABU3NYY1</accession>
<dbReference type="RefSeq" id="WP_413780479.1">
    <property type="nucleotide sequence ID" value="NZ_JAUOZS010000001.1"/>
</dbReference>
<dbReference type="NCBIfam" id="NF041644">
    <property type="entry name" value="CBO0543_fam"/>
    <property type="match status" value="1"/>
</dbReference>
<sequence length="163" mass="18253">MTREYWVIDALALMSVLLLAAAARISGTRVALFAFLAAQAISWPTTILLVCKGSIVSPVRLFPAATDSNLIMAFVFVPAAFAAHYTYYPLHAGRLVRMVFTLTVTGAVALVHVAVHHYTALLDYIDFSGYWLWLITLALFYALRIYSDWYFSHFARLRAGNQQ</sequence>